<dbReference type="RefSeq" id="WP_024540852.1">
    <property type="nucleotide sequence ID" value="NZ_JGYU01000005.1"/>
</dbReference>
<dbReference type="STRING" id="35760.BCHO_0792"/>
<dbReference type="AlphaFoldDB" id="A0A087AF24"/>
<evidence type="ECO:0000256" key="2">
    <source>
        <dbReference type="SAM" id="Phobius"/>
    </source>
</evidence>
<accession>A0A087AF24</accession>
<keyword evidence="2" id="KW-0812">Transmembrane</keyword>
<keyword evidence="2" id="KW-0472">Membrane</keyword>
<protein>
    <submittedName>
        <fullName evidence="3">Putative transporter (Sulfate transport family)</fullName>
    </submittedName>
</protein>
<dbReference type="eggNOG" id="ENOG502ZA9M">
    <property type="taxonomic scope" value="Bacteria"/>
</dbReference>
<evidence type="ECO:0000313" key="4">
    <source>
        <dbReference type="Proteomes" id="UP000028995"/>
    </source>
</evidence>
<sequence length="262" mass="29797">MASKDEQPKKKKRGMFSQIKQIYQFTHREDKALPWIVGGVFAVPLVIALVCGFVFHWGWFGWVSWMILAAVTGLLFATIVLTRRADAIGFKQLEGQPGASISVLGNMKRAGYDFPQEPVWVDPRSHDAIWRGTGYQGIYLIGEGDYGRVMRAMDHQEKLIKGVTAGSQIPIYRICVGTGPKQVRLKDLRNVILKKRTYIPNTSSNKLVRAVKKRRRFVMTKDQLITLNERLHTLQRKSGMGIPKGIDPMRMQKVSKRAMRGR</sequence>
<feature type="compositionally biased region" description="Basic residues" evidence="1">
    <location>
        <begin position="253"/>
        <end position="262"/>
    </location>
</feature>
<keyword evidence="2" id="KW-1133">Transmembrane helix</keyword>
<feature type="transmembrane region" description="Helical" evidence="2">
    <location>
        <begin position="62"/>
        <end position="82"/>
    </location>
</feature>
<dbReference type="EMBL" id="JGYU01000005">
    <property type="protein sequence ID" value="KFI57374.1"/>
    <property type="molecule type" value="Genomic_DNA"/>
</dbReference>
<dbReference type="OrthoDB" id="8479889at2"/>
<evidence type="ECO:0000256" key="1">
    <source>
        <dbReference type="SAM" id="MobiDB-lite"/>
    </source>
</evidence>
<proteinExistence type="predicted"/>
<gene>
    <name evidence="3" type="ORF">BCHO_0792</name>
</gene>
<dbReference type="InterPro" id="IPR025445">
    <property type="entry name" value="DUF4191"/>
</dbReference>
<keyword evidence="4" id="KW-1185">Reference proteome</keyword>
<comment type="caution">
    <text evidence="3">The sequence shown here is derived from an EMBL/GenBank/DDBJ whole genome shotgun (WGS) entry which is preliminary data.</text>
</comment>
<name>A0A087AF24_9BIFI</name>
<feature type="transmembrane region" description="Helical" evidence="2">
    <location>
        <begin position="32"/>
        <end position="56"/>
    </location>
</feature>
<dbReference type="Pfam" id="PF13829">
    <property type="entry name" value="DUF4191"/>
    <property type="match status" value="1"/>
</dbReference>
<dbReference type="Proteomes" id="UP000028995">
    <property type="component" value="Unassembled WGS sequence"/>
</dbReference>
<feature type="region of interest" description="Disordered" evidence="1">
    <location>
        <begin position="238"/>
        <end position="262"/>
    </location>
</feature>
<organism evidence="3 4">
    <name type="scientific">Bifidobacterium choerinum</name>
    <dbReference type="NCBI Taxonomy" id="35760"/>
    <lineage>
        <taxon>Bacteria</taxon>
        <taxon>Bacillati</taxon>
        <taxon>Actinomycetota</taxon>
        <taxon>Actinomycetes</taxon>
        <taxon>Bifidobacteriales</taxon>
        <taxon>Bifidobacteriaceae</taxon>
        <taxon>Bifidobacterium</taxon>
    </lineage>
</organism>
<evidence type="ECO:0000313" key="3">
    <source>
        <dbReference type="EMBL" id="KFI57374.1"/>
    </source>
</evidence>
<reference evidence="3 4" key="1">
    <citation type="submission" date="2014-03" db="EMBL/GenBank/DDBJ databases">
        <title>Genomics of Bifidobacteria.</title>
        <authorList>
            <person name="Ventura M."/>
            <person name="Milani C."/>
            <person name="Lugli G.A."/>
        </authorList>
    </citation>
    <scope>NUCLEOTIDE SEQUENCE [LARGE SCALE GENOMIC DNA]</scope>
    <source>
        <strain evidence="3 4">LMG 10510</strain>
    </source>
</reference>